<proteinExistence type="predicted"/>
<dbReference type="EMBL" id="JAYWLC010000012">
    <property type="protein sequence ID" value="MER5172828.1"/>
    <property type="molecule type" value="Genomic_DNA"/>
</dbReference>
<dbReference type="Proteomes" id="UP001438953">
    <property type="component" value="Unassembled WGS sequence"/>
</dbReference>
<evidence type="ECO:0008006" key="3">
    <source>
        <dbReference type="Google" id="ProtNLM"/>
    </source>
</evidence>
<gene>
    <name evidence="1" type="ORF">VSX56_13710</name>
</gene>
<reference evidence="1 2" key="1">
    <citation type="submission" date="2024-01" db="EMBL/GenBank/DDBJ databases">
        <authorList>
            <person name="Deng Y."/>
            <person name="Su J."/>
        </authorList>
    </citation>
    <scope>NUCLEOTIDE SEQUENCE [LARGE SCALE GENOMIC DNA]</scope>
    <source>
        <strain evidence="1 2">CPCC 100088</strain>
    </source>
</reference>
<evidence type="ECO:0000313" key="1">
    <source>
        <dbReference type="EMBL" id="MER5172828.1"/>
    </source>
</evidence>
<reference evidence="1 2" key="2">
    <citation type="submission" date="2024-06" db="EMBL/GenBank/DDBJ databases">
        <title>Thioclava kandeliae sp. nov. from a rhizosphere soil sample of Kandelia candel in a mangrove.</title>
        <authorList>
            <person name="Mu T."/>
        </authorList>
    </citation>
    <scope>NUCLEOTIDE SEQUENCE [LARGE SCALE GENOMIC DNA]</scope>
    <source>
        <strain evidence="1 2">CPCC 100088</strain>
    </source>
</reference>
<comment type="caution">
    <text evidence="1">The sequence shown here is derived from an EMBL/GenBank/DDBJ whole genome shotgun (WGS) entry which is preliminary data.</text>
</comment>
<accession>A0ABV1SIW3</accession>
<organism evidence="1 2">
    <name type="scientific">Thioclava kandeliae</name>
    <dbReference type="NCBI Taxonomy" id="3070818"/>
    <lineage>
        <taxon>Bacteria</taxon>
        <taxon>Pseudomonadati</taxon>
        <taxon>Pseudomonadota</taxon>
        <taxon>Alphaproteobacteria</taxon>
        <taxon>Rhodobacterales</taxon>
        <taxon>Paracoccaceae</taxon>
        <taxon>Thioclava</taxon>
    </lineage>
</organism>
<protein>
    <recommendedName>
        <fullName evidence="3">RNA polymerase subunit sigma-70</fullName>
    </recommendedName>
</protein>
<dbReference type="RefSeq" id="WP_350937890.1">
    <property type="nucleotide sequence ID" value="NZ_JAYWLC010000012.1"/>
</dbReference>
<name>A0ABV1SIW3_9RHOB</name>
<evidence type="ECO:0000313" key="2">
    <source>
        <dbReference type="Proteomes" id="UP001438953"/>
    </source>
</evidence>
<sequence length="189" mass="21141">MLAEYILSKVDGLVRRTLHPRPSREARRHASQGLMPRRGRLDEAVDPLEQACARVVLAMPAEERRVLELTYGLTGHLPIRPHRAADMLGWGLAQTMTIGEGAILRLRNSASGQAAFGALLAALHLRLLDAAERIYDLRMENAPRAERDMVLKRFWCELSPVERLCLRGFGEGEVAEMRVALEARADGRI</sequence>
<keyword evidence="2" id="KW-1185">Reference proteome</keyword>